<keyword evidence="4 7" id="KW-0853">WD repeat</keyword>
<accession>A0AAV1I9H9</accession>
<evidence type="ECO:0000256" key="2">
    <source>
        <dbReference type="ARBA" id="ARBA00022517"/>
    </source>
</evidence>
<evidence type="ECO:0000256" key="4">
    <source>
        <dbReference type="ARBA" id="ARBA00022574"/>
    </source>
</evidence>
<protein>
    <recommendedName>
        <fullName evidence="9">WD repeat-containing protein 75 second beta-propeller domain-containing protein</fullName>
    </recommendedName>
</protein>
<dbReference type="PANTHER" id="PTHR45176:SF1">
    <property type="entry name" value="TRANSDUCIN FAMILY PROTEIN _ WD-40 REPEAT FAMILY PROTEIN-RELATED"/>
    <property type="match status" value="1"/>
</dbReference>
<keyword evidence="6" id="KW-0539">Nucleus</keyword>
<dbReference type="SUPFAM" id="SSF50978">
    <property type="entry name" value="WD40 repeat-like"/>
    <property type="match status" value="1"/>
</dbReference>
<dbReference type="AlphaFoldDB" id="A0AAV1I9H9"/>
<keyword evidence="3" id="KW-0698">rRNA processing</keyword>
<feature type="repeat" description="WD" evidence="7">
    <location>
        <begin position="244"/>
        <end position="285"/>
    </location>
</feature>
<gene>
    <name evidence="10" type="ORF">CVIRNUC_006536</name>
</gene>
<evidence type="ECO:0000256" key="8">
    <source>
        <dbReference type="SAM" id="MobiDB-lite"/>
    </source>
</evidence>
<dbReference type="Pfam" id="PF23769">
    <property type="entry name" value="Beta-prop_WDR75_2nd"/>
    <property type="match status" value="1"/>
</dbReference>
<evidence type="ECO:0000256" key="3">
    <source>
        <dbReference type="ARBA" id="ARBA00022552"/>
    </source>
</evidence>
<organism evidence="10 11">
    <name type="scientific">Coccomyxa viridis</name>
    <dbReference type="NCBI Taxonomy" id="1274662"/>
    <lineage>
        <taxon>Eukaryota</taxon>
        <taxon>Viridiplantae</taxon>
        <taxon>Chlorophyta</taxon>
        <taxon>core chlorophytes</taxon>
        <taxon>Trebouxiophyceae</taxon>
        <taxon>Trebouxiophyceae incertae sedis</taxon>
        <taxon>Coccomyxaceae</taxon>
        <taxon>Coccomyxa</taxon>
    </lineage>
</organism>
<keyword evidence="5" id="KW-0677">Repeat</keyword>
<dbReference type="Gene3D" id="2.130.10.10">
    <property type="entry name" value="YVTN repeat-like/Quinoprotein amine dehydrogenase"/>
    <property type="match status" value="3"/>
</dbReference>
<keyword evidence="11" id="KW-1185">Reference proteome</keyword>
<dbReference type="InterPro" id="IPR057644">
    <property type="entry name" value="Beta-prop_WDR75_2nd"/>
</dbReference>
<dbReference type="PROSITE" id="PS50294">
    <property type="entry name" value="WD_REPEATS_REGION"/>
    <property type="match status" value="3"/>
</dbReference>
<dbReference type="SUPFAM" id="SSF101908">
    <property type="entry name" value="Putative isomerase YbhE"/>
    <property type="match status" value="1"/>
</dbReference>
<evidence type="ECO:0000259" key="9">
    <source>
        <dbReference type="Pfam" id="PF23769"/>
    </source>
</evidence>
<feature type="region of interest" description="Disordered" evidence="8">
    <location>
        <begin position="653"/>
        <end position="701"/>
    </location>
</feature>
<feature type="repeat" description="WD" evidence="7">
    <location>
        <begin position="45"/>
        <end position="87"/>
    </location>
</feature>
<evidence type="ECO:0000313" key="10">
    <source>
        <dbReference type="EMBL" id="CAK0783337.1"/>
    </source>
</evidence>
<comment type="subcellular location">
    <subcellularLocation>
        <location evidence="1">Nucleus</location>
        <location evidence="1">Nucleolus</location>
    </subcellularLocation>
</comment>
<keyword evidence="2" id="KW-0690">Ribosome biogenesis</keyword>
<name>A0AAV1I9H9_9CHLO</name>
<dbReference type="EMBL" id="CAUYUE010000008">
    <property type="protein sequence ID" value="CAK0783337.1"/>
    <property type="molecule type" value="Genomic_DNA"/>
</dbReference>
<feature type="domain" description="WD repeat-containing protein 75 second beta-propeller" evidence="9">
    <location>
        <begin position="352"/>
        <end position="622"/>
    </location>
</feature>
<dbReference type="PROSITE" id="PS00678">
    <property type="entry name" value="WD_REPEATS_1"/>
    <property type="match status" value="1"/>
</dbReference>
<evidence type="ECO:0000256" key="1">
    <source>
        <dbReference type="ARBA" id="ARBA00004604"/>
    </source>
</evidence>
<dbReference type="InterPro" id="IPR015943">
    <property type="entry name" value="WD40/YVTN_repeat-like_dom_sf"/>
</dbReference>
<comment type="caution">
    <text evidence="10">The sequence shown here is derived from an EMBL/GenBank/DDBJ whole genome shotgun (WGS) entry which is preliminary data.</text>
</comment>
<sequence>MGLTGGGTITSIGAVASRDGQHILAACASAVRIYSAVTSTVLVELKGHTDDVTAIILEPHSQTKVYSASLDGTVRLWDFQAGTLLSVHGVNAPIKSLVVPAQGVHAYVVTAHATGQNKGRVMRLNTSTGALDPRAFSTSKPRPLAVSEGGGYVSTVDKHTVHVWSTKQPEWPSLKLHSSKALTCVAIDAGEERIAAGDVTGRIHLWNAFPAAVAAAAKGNTGSSSEQAGKKKDVRDATLAKETLHWHAGPVSSLAFSPDGTYLLSGGREAVLVMWRLDSGARTFLPRLQGALTAISPAPSDPACYIVTQADNTIRMVNMAAMRVVCSIHGLRPAVKAVPRTVAALVPGTGQLALAGEGALLQIFDATRNRHVDKVQVGHRNVASTKTLDAAAMDEQPVPIHISHMAFSADGTSMATVDVHPSANASSPVGCSLKFWDRRSSGASATRPPLYSLNSHVADPHRAPVTGLAYSPKDHMAASVSGDGRLAIWQHVAARPGPSAAHTPSTTWRCFSTSTYRDEPMSAVAFSGDGSLIAGAVPGGVTLWDPHANSLVAVLAHPAAAASVPMASLGFVPGTPYLVGTSTDPQSQCLVVWNLLTASVWWSAATPASCLAVDAKSGAFAVALPREPVRRWVPNQAQAQLPQLQGEAIVDMKGQMPNGSTSDTDAEQDSEPGTAGDIHLRQHASTGDGAAPMDVDGAHGELLGPEQHAAIRSGVFWCDRPGSQLPVSLPGDQQQVQQESGSKRRPEQGSQQAGDSSAVSTGAAVSGAAAAAVGQPAEGSYMYGGGGGTVLLFEAGNPCPQGAWLLPRSSVAALAFLDEDSAFANRANSAGSSSPLLILTEDRQYHIASSPTSADSADLLASADLSLPQDVGAVKGGWEAAFGPLQPQQRAGQKPSAEAREAVPTVEALWDAPSHALPAPSLLVNASLEALLGGAA</sequence>
<evidence type="ECO:0000256" key="5">
    <source>
        <dbReference type="ARBA" id="ARBA00022737"/>
    </source>
</evidence>
<reference evidence="10 11" key="1">
    <citation type="submission" date="2023-10" db="EMBL/GenBank/DDBJ databases">
        <authorList>
            <person name="Maclean D."/>
            <person name="Macfadyen A."/>
        </authorList>
    </citation>
    <scope>NUCLEOTIDE SEQUENCE [LARGE SCALE GENOMIC DNA]</scope>
</reference>
<feature type="compositionally biased region" description="Polar residues" evidence="8">
    <location>
        <begin position="731"/>
        <end position="740"/>
    </location>
</feature>
<feature type="region of interest" description="Disordered" evidence="8">
    <location>
        <begin position="723"/>
        <end position="760"/>
    </location>
</feature>
<dbReference type="InterPro" id="IPR019775">
    <property type="entry name" value="WD40_repeat_CS"/>
</dbReference>
<evidence type="ECO:0000256" key="6">
    <source>
        <dbReference type="ARBA" id="ARBA00023242"/>
    </source>
</evidence>
<dbReference type="Pfam" id="PF23869">
    <property type="entry name" value="Beta-prop_WDR75_1st"/>
    <property type="match status" value="1"/>
</dbReference>
<evidence type="ECO:0000313" key="11">
    <source>
        <dbReference type="Proteomes" id="UP001314263"/>
    </source>
</evidence>
<dbReference type="InterPro" id="IPR001680">
    <property type="entry name" value="WD40_rpt"/>
</dbReference>
<proteinExistence type="predicted"/>
<feature type="repeat" description="WD" evidence="7">
    <location>
        <begin position="458"/>
        <end position="490"/>
    </location>
</feature>
<dbReference type="SMART" id="SM00320">
    <property type="entry name" value="WD40"/>
    <property type="match status" value="5"/>
</dbReference>
<dbReference type="InterPro" id="IPR036322">
    <property type="entry name" value="WD40_repeat_dom_sf"/>
</dbReference>
<dbReference type="PROSITE" id="PS50082">
    <property type="entry name" value="WD_REPEATS_2"/>
    <property type="match status" value="3"/>
</dbReference>
<dbReference type="PANTHER" id="PTHR45176">
    <property type="entry name" value="TRANSDUCIN FAMILY PROTEIN / WD-40 REPEAT FAMILY PROTEIN-RELATED"/>
    <property type="match status" value="1"/>
</dbReference>
<dbReference type="Proteomes" id="UP001314263">
    <property type="component" value="Unassembled WGS sequence"/>
</dbReference>
<evidence type="ECO:0000256" key="7">
    <source>
        <dbReference type="PROSITE-ProRule" id="PRU00221"/>
    </source>
</evidence>